<dbReference type="GO" id="GO:0000155">
    <property type="term" value="F:phosphorelay sensor kinase activity"/>
    <property type="evidence" value="ECO:0007669"/>
    <property type="project" value="InterPro"/>
</dbReference>
<evidence type="ECO:0000256" key="10">
    <source>
        <dbReference type="ARBA" id="ARBA00023136"/>
    </source>
</evidence>
<dbReference type="SMART" id="SM00387">
    <property type="entry name" value="HATPase_c"/>
    <property type="match status" value="1"/>
</dbReference>
<keyword evidence="10 11" id="KW-0472">Membrane</keyword>
<dbReference type="Gene3D" id="1.10.287.130">
    <property type="match status" value="1"/>
</dbReference>
<dbReference type="InterPro" id="IPR004358">
    <property type="entry name" value="Sig_transdc_His_kin-like_C"/>
</dbReference>
<dbReference type="Pfam" id="PF00672">
    <property type="entry name" value="HAMP"/>
    <property type="match status" value="1"/>
</dbReference>
<dbReference type="SUPFAM" id="SSF47384">
    <property type="entry name" value="Homodimeric domain of signal transducing histidine kinase"/>
    <property type="match status" value="1"/>
</dbReference>
<evidence type="ECO:0000313" key="15">
    <source>
        <dbReference type="Proteomes" id="UP000216151"/>
    </source>
</evidence>
<keyword evidence="9" id="KW-0902">Two-component regulatory system</keyword>
<dbReference type="PANTHER" id="PTHR45436">
    <property type="entry name" value="SENSOR HISTIDINE KINASE YKOH"/>
    <property type="match status" value="1"/>
</dbReference>
<keyword evidence="6 11" id="KW-0812">Transmembrane</keyword>
<evidence type="ECO:0000256" key="7">
    <source>
        <dbReference type="ARBA" id="ARBA00022777"/>
    </source>
</evidence>
<dbReference type="EC" id="2.7.13.3" evidence="3"/>
<dbReference type="PROSITE" id="PS50885">
    <property type="entry name" value="HAMP"/>
    <property type="match status" value="1"/>
</dbReference>
<evidence type="ECO:0000256" key="1">
    <source>
        <dbReference type="ARBA" id="ARBA00000085"/>
    </source>
</evidence>
<accession>A0A269XUP5</accession>
<keyword evidence="8 11" id="KW-1133">Transmembrane helix</keyword>
<evidence type="ECO:0000256" key="9">
    <source>
        <dbReference type="ARBA" id="ARBA00023012"/>
    </source>
</evidence>
<evidence type="ECO:0000259" key="12">
    <source>
        <dbReference type="PROSITE" id="PS50109"/>
    </source>
</evidence>
<dbReference type="RefSeq" id="WP_095350403.1">
    <property type="nucleotide sequence ID" value="NZ_JBDNMF010000058.1"/>
</dbReference>
<comment type="subcellular location">
    <subcellularLocation>
        <location evidence="2">Membrane</location>
    </subcellularLocation>
</comment>
<evidence type="ECO:0000313" key="14">
    <source>
        <dbReference type="EMBL" id="PAK76889.1"/>
    </source>
</evidence>
<dbReference type="CDD" id="cd06225">
    <property type="entry name" value="HAMP"/>
    <property type="match status" value="1"/>
</dbReference>
<dbReference type="InterPro" id="IPR003661">
    <property type="entry name" value="HisK_dim/P_dom"/>
</dbReference>
<keyword evidence="5" id="KW-0808">Transferase</keyword>
<evidence type="ECO:0000256" key="5">
    <source>
        <dbReference type="ARBA" id="ARBA00022679"/>
    </source>
</evidence>
<dbReference type="InterPro" id="IPR036097">
    <property type="entry name" value="HisK_dim/P_sf"/>
</dbReference>
<evidence type="ECO:0000256" key="3">
    <source>
        <dbReference type="ARBA" id="ARBA00012438"/>
    </source>
</evidence>
<dbReference type="InterPro" id="IPR003660">
    <property type="entry name" value="HAMP_dom"/>
</dbReference>
<dbReference type="SUPFAM" id="SSF158472">
    <property type="entry name" value="HAMP domain-like"/>
    <property type="match status" value="1"/>
</dbReference>
<evidence type="ECO:0000256" key="11">
    <source>
        <dbReference type="SAM" id="Phobius"/>
    </source>
</evidence>
<dbReference type="SUPFAM" id="SSF55874">
    <property type="entry name" value="ATPase domain of HSP90 chaperone/DNA topoisomerase II/histidine kinase"/>
    <property type="match status" value="1"/>
</dbReference>
<gene>
    <name evidence="14" type="ORF">B8X00_12585</name>
</gene>
<dbReference type="Proteomes" id="UP000216151">
    <property type="component" value="Unassembled WGS sequence"/>
</dbReference>
<dbReference type="SMART" id="SM00304">
    <property type="entry name" value="HAMP"/>
    <property type="match status" value="1"/>
</dbReference>
<evidence type="ECO:0000256" key="4">
    <source>
        <dbReference type="ARBA" id="ARBA00022553"/>
    </source>
</evidence>
<proteinExistence type="predicted"/>
<feature type="domain" description="HAMP" evidence="13">
    <location>
        <begin position="190"/>
        <end position="243"/>
    </location>
</feature>
<dbReference type="CDD" id="cd00082">
    <property type="entry name" value="HisKA"/>
    <property type="match status" value="1"/>
</dbReference>
<feature type="transmembrane region" description="Helical" evidence="11">
    <location>
        <begin position="170"/>
        <end position="193"/>
    </location>
</feature>
<evidence type="ECO:0000256" key="2">
    <source>
        <dbReference type="ARBA" id="ARBA00004370"/>
    </source>
</evidence>
<keyword evidence="4" id="KW-0597">Phosphoprotein</keyword>
<dbReference type="CDD" id="cd00075">
    <property type="entry name" value="HATPase"/>
    <property type="match status" value="1"/>
</dbReference>
<dbReference type="OrthoDB" id="9815202at2"/>
<dbReference type="InterPro" id="IPR050428">
    <property type="entry name" value="TCS_sensor_his_kinase"/>
</dbReference>
<evidence type="ECO:0000256" key="6">
    <source>
        <dbReference type="ARBA" id="ARBA00022692"/>
    </source>
</evidence>
<dbReference type="InterPro" id="IPR036890">
    <property type="entry name" value="HATPase_C_sf"/>
</dbReference>
<reference evidence="14 15" key="1">
    <citation type="submission" date="2017-04" db="EMBL/GenBank/DDBJ databases">
        <title>Kefir bacterial isolates.</title>
        <authorList>
            <person name="Kim Y."/>
            <person name="Blasche S."/>
            <person name="Patil K.R."/>
        </authorList>
    </citation>
    <scope>NUCLEOTIDE SEQUENCE [LARGE SCALE GENOMIC DNA]</scope>
    <source>
        <strain evidence="14 15">KR</strain>
    </source>
</reference>
<dbReference type="GO" id="GO:0005886">
    <property type="term" value="C:plasma membrane"/>
    <property type="evidence" value="ECO:0007669"/>
    <property type="project" value="TreeGrafter"/>
</dbReference>
<feature type="domain" description="Histidine kinase" evidence="12">
    <location>
        <begin position="251"/>
        <end position="465"/>
    </location>
</feature>
<keyword evidence="7 14" id="KW-0418">Kinase</keyword>
<dbReference type="PRINTS" id="PR00344">
    <property type="entry name" value="BCTRLSENSOR"/>
</dbReference>
<dbReference type="InterPro" id="IPR003594">
    <property type="entry name" value="HATPase_dom"/>
</dbReference>
<comment type="catalytic activity">
    <reaction evidence="1">
        <text>ATP + protein L-histidine = ADP + protein N-phospho-L-histidine.</text>
        <dbReference type="EC" id="2.7.13.3"/>
    </reaction>
</comment>
<evidence type="ECO:0000256" key="8">
    <source>
        <dbReference type="ARBA" id="ARBA00022989"/>
    </source>
</evidence>
<organism evidence="14 15">
    <name type="scientific">Acetobacter fabarum</name>
    <dbReference type="NCBI Taxonomy" id="483199"/>
    <lineage>
        <taxon>Bacteria</taxon>
        <taxon>Pseudomonadati</taxon>
        <taxon>Pseudomonadota</taxon>
        <taxon>Alphaproteobacteria</taxon>
        <taxon>Acetobacterales</taxon>
        <taxon>Acetobacteraceae</taxon>
        <taxon>Acetobacter</taxon>
    </lineage>
</organism>
<dbReference type="Pfam" id="PF02518">
    <property type="entry name" value="HATPase_c"/>
    <property type="match status" value="1"/>
</dbReference>
<dbReference type="AlphaFoldDB" id="A0A269XUP5"/>
<dbReference type="EMBL" id="NCXK01000037">
    <property type="protein sequence ID" value="PAK76889.1"/>
    <property type="molecule type" value="Genomic_DNA"/>
</dbReference>
<dbReference type="PANTHER" id="PTHR45436:SF8">
    <property type="entry name" value="HISTIDINE KINASE"/>
    <property type="match status" value="1"/>
</dbReference>
<dbReference type="SMART" id="SM00388">
    <property type="entry name" value="HisKA"/>
    <property type="match status" value="1"/>
</dbReference>
<dbReference type="Gene3D" id="3.30.565.10">
    <property type="entry name" value="Histidine kinase-like ATPase, C-terminal domain"/>
    <property type="match status" value="1"/>
</dbReference>
<sequence>MIFGNKPFKRQSAAARRIMATTAFRIVTLFASLFILGGTVMTVTSGLYSQSTLRQQIRQAVENEGHETFADAGTADVRHLLPVVQGLIEHEPGFHYLLQGPGQVVVTGNMLHLKPIAGERWLTWSHRLPKETNQNIVYGIGYLLDDGGYYFVGMDASPLTHLQHALWTTLLWEIAGFGIMGMAGGLFLSNLILKWIETINRTARSIMQGDMSRRIPLRGTNDELDHLSESLNAMLDQNEFLIASLKQVSNDIAHDMRRPLARMRQNLERASLARLPAENMQEQVELAIMELDAALEIFSSLLKLAQLEAGAWNKEMEPLDPAQLLESVLEPYRSVIEDHGQYLLAPPIPACPAIIGHPVLLRQAFSNLIENAIRHTPSQTTITAAIKVTGNSIHIEITDNGPGIPGEAMLRVFDRFVRLDTSRTHDGNGLGLSMVKAIIQLHAGTITLRDNKPGLRCIISLPIKTQ</sequence>
<dbReference type="InterPro" id="IPR005467">
    <property type="entry name" value="His_kinase_dom"/>
</dbReference>
<comment type="caution">
    <text evidence="14">The sequence shown here is derived from an EMBL/GenBank/DDBJ whole genome shotgun (WGS) entry which is preliminary data.</text>
</comment>
<dbReference type="PROSITE" id="PS50109">
    <property type="entry name" value="HIS_KIN"/>
    <property type="match status" value="1"/>
</dbReference>
<name>A0A269XUP5_9PROT</name>
<keyword evidence="15" id="KW-1185">Reference proteome</keyword>
<evidence type="ECO:0000259" key="13">
    <source>
        <dbReference type="PROSITE" id="PS50885"/>
    </source>
</evidence>
<protein>
    <recommendedName>
        <fullName evidence="3">histidine kinase</fullName>
        <ecNumber evidence="3">2.7.13.3</ecNumber>
    </recommendedName>
</protein>